<keyword evidence="8" id="KW-1133">Transmembrane helix</keyword>
<feature type="chain" id="PRO_5006914792" description="Type II secretion system protein K" evidence="11">
    <location>
        <begin position="32"/>
        <end position="315"/>
    </location>
</feature>
<keyword evidence="7" id="KW-0653">Protein transport</keyword>
<evidence type="ECO:0000256" key="4">
    <source>
        <dbReference type="ARBA" id="ARBA00022475"/>
    </source>
</evidence>
<dbReference type="RefSeq" id="WP_058502320.1">
    <property type="nucleotide sequence ID" value="NZ_CAAAJA010000010.1"/>
</dbReference>
<dbReference type="InterPro" id="IPR038072">
    <property type="entry name" value="GspK_central_sf"/>
</dbReference>
<dbReference type="GO" id="GO:0009306">
    <property type="term" value="P:protein secretion"/>
    <property type="evidence" value="ECO:0007669"/>
    <property type="project" value="InterPro"/>
</dbReference>
<dbReference type="InterPro" id="IPR049031">
    <property type="entry name" value="T2SSK_SAM-like_1st"/>
</dbReference>
<evidence type="ECO:0000256" key="10">
    <source>
        <dbReference type="PIRNR" id="PIRNR002786"/>
    </source>
</evidence>
<gene>
    <name evidence="14" type="primary">lspK</name>
    <name evidence="14" type="ORF">Lisr_2001</name>
</gene>
<evidence type="ECO:0000256" key="7">
    <source>
        <dbReference type="ARBA" id="ARBA00022927"/>
    </source>
</evidence>
<evidence type="ECO:0000256" key="3">
    <source>
        <dbReference type="ARBA" id="ARBA00022448"/>
    </source>
</evidence>
<evidence type="ECO:0000256" key="8">
    <source>
        <dbReference type="ARBA" id="ARBA00022989"/>
    </source>
</evidence>
<dbReference type="NCBIfam" id="NF037980">
    <property type="entry name" value="T2SS_GspK"/>
    <property type="match status" value="1"/>
</dbReference>
<dbReference type="PIRSF" id="PIRSF002786">
    <property type="entry name" value="XcpX"/>
    <property type="match status" value="1"/>
</dbReference>
<feature type="domain" description="T2SS protein K first SAM-like" evidence="13">
    <location>
        <begin position="111"/>
        <end position="212"/>
    </location>
</feature>
<reference evidence="14 15" key="1">
    <citation type="submission" date="2015-11" db="EMBL/GenBank/DDBJ databases">
        <title>Genomic analysis of 38 Legionella species identifies large and diverse effector repertoires.</title>
        <authorList>
            <person name="Burstein D."/>
            <person name="Amaro F."/>
            <person name="Zusman T."/>
            <person name="Lifshitz Z."/>
            <person name="Cohen O."/>
            <person name="Gilbert J.A."/>
            <person name="Pupko T."/>
            <person name="Shuman H.A."/>
            <person name="Segal G."/>
        </authorList>
    </citation>
    <scope>NUCLEOTIDE SEQUENCE [LARGE SCALE GENOMIC DNA]</scope>
    <source>
        <strain evidence="14 15">Bercovier 4</strain>
    </source>
</reference>
<dbReference type="EMBL" id="LNYH01000112">
    <property type="protein sequence ID" value="KTD19439.1"/>
    <property type="molecule type" value="Genomic_DNA"/>
</dbReference>
<evidence type="ECO:0000256" key="11">
    <source>
        <dbReference type="SAM" id="SignalP"/>
    </source>
</evidence>
<dbReference type="GO" id="GO:0005886">
    <property type="term" value="C:plasma membrane"/>
    <property type="evidence" value="ECO:0007669"/>
    <property type="project" value="UniProtKB-SubCell"/>
</dbReference>
<evidence type="ECO:0000313" key="15">
    <source>
        <dbReference type="Proteomes" id="UP000054761"/>
    </source>
</evidence>
<evidence type="ECO:0000256" key="9">
    <source>
        <dbReference type="ARBA" id="ARBA00023136"/>
    </source>
</evidence>
<dbReference type="InterPro" id="IPR049179">
    <property type="entry name" value="T2SSK_SAM-like_2nd"/>
</dbReference>
<evidence type="ECO:0000259" key="13">
    <source>
        <dbReference type="Pfam" id="PF21687"/>
    </source>
</evidence>
<accession>A0A0W0VH62</accession>
<dbReference type="Pfam" id="PF03934">
    <property type="entry name" value="T2SSK"/>
    <property type="match status" value="1"/>
</dbReference>
<evidence type="ECO:0000256" key="5">
    <source>
        <dbReference type="ARBA" id="ARBA00022519"/>
    </source>
</evidence>
<keyword evidence="11" id="KW-0732">Signal</keyword>
<evidence type="ECO:0000313" key="14">
    <source>
        <dbReference type="EMBL" id="KTD19439.1"/>
    </source>
</evidence>
<keyword evidence="4 10" id="KW-1003">Cell membrane</keyword>
<comment type="caution">
    <text evidence="14">The sequence shown here is derived from an EMBL/GenBank/DDBJ whole genome shotgun (WGS) entry which is preliminary data.</text>
</comment>
<keyword evidence="5 10" id="KW-0997">Cell inner membrane</keyword>
<feature type="signal peptide" evidence="11">
    <location>
        <begin position="1"/>
        <end position="31"/>
    </location>
</feature>
<evidence type="ECO:0000256" key="1">
    <source>
        <dbReference type="ARBA" id="ARBA00004533"/>
    </source>
</evidence>
<name>A0A0W0VH62_9GAMM</name>
<keyword evidence="9 10" id="KW-0472">Membrane</keyword>
<dbReference type="SUPFAM" id="SSF81585">
    <property type="entry name" value="PsbU/PolX domain-like"/>
    <property type="match status" value="1"/>
</dbReference>
<comment type="similarity">
    <text evidence="2 10">Belongs to the GSP K family.</text>
</comment>
<dbReference type="Pfam" id="PF21687">
    <property type="entry name" value="T2SSK_1st"/>
    <property type="match status" value="1"/>
</dbReference>
<feature type="domain" description="T2SS protein K second SAM-like" evidence="12">
    <location>
        <begin position="216"/>
        <end position="266"/>
    </location>
</feature>
<dbReference type="InterPro" id="IPR005628">
    <property type="entry name" value="GspK"/>
</dbReference>
<protein>
    <recommendedName>
        <fullName evidence="10">Type II secretion system protein K</fullName>
    </recommendedName>
</protein>
<dbReference type="Gene3D" id="1.10.40.60">
    <property type="entry name" value="EpsJ-like"/>
    <property type="match status" value="2"/>
</dbReference>
<dbReference type="AlphaFoldDB" id="A0A0W0VH62"/>
<comment type="subcellular location">
    <subcellularLocation>
        <location evidence="1 10">Cell inner membrane</location>
    </subcellularLocation>
</comment>
<organism evidence="14 15">
    <name type="scientific">Legionella israelensis</name>
    <dbReference type="NCBI Taxonomy" id="454"/>
    <lineage>
        <taxon>Bacteria</taxon>
        <taxon>Pseudomonadati</taxon>
        <taxon>Pseudomonadota</taxon>
        <taxon>Gammaproteobacteria</taxon>
        <taxon>Legionellales</taxon>
        <taxon>Legionellaceae</taxon>
        <taxon>Legionella</taxon>
    </lineage>
</organism>
<dbReference type="Gene3D" id="3.30.1300.30">
    <property type="entry name" value="GSPII I/J protein-like"/>
    <property type="match status" value="1"/>
</dbReference>
<dbReference type="OrthoDB" id="9788973at2"/>
<dbReference type="PANTHER" id="PTHR38831:SF1">
    <property type="entry name" value="TYPE II SECRETION SYSTEM PROTEIN K-RELATED"/>
    <property type="match status" value="1"/>
</dbReference>
<evidence type="ECO:0000256" key="6">
    <source>
        <dbReference type="ARBA" id="ARBA00022692"/>
    </source>
</evidence>
<dbReference type="PATRIC" id="fig|454.4.peg.2180"/>
<dbReference type="STRING" id="454.Lisr_2001"/>
<dbReference type="SUPFAM" id="SSF158544">
    <property type="entry name" value="GspK insert domain-like"/>
    <property type="match status" value="1"/>
</dbReference>
<evidence type="ECO:0000259" key="12">
    <source>
        <dbReference type="Pfam" id="PF03934"/>
    </source>
</evidence>
<dbReference type="PANTHER" id="PTHR38831">
    <property type="entry name" value="TYPE II SECRETION SYSTEM PROTEIN K"/>
    <property type="match status" value="1"/>
</dbReference>
<dbReference type="Proteomes" id="UP000054761">
    <property type="component" value="Unassembled WGS sequence"/>
</dbReference>
<sequence>MKKLRNHPFLKKVRGSALLSALFIMTLVAIAATAMTTRLQLDIYRTRLLINNDKFYLASQAVTFWAMNELNNSKNQFKSANNEGIVDFFPKKLQSIYPDFKVTGHLVDLQSKININSLVDNKTFSTFNNLLLHLLPSINSNQRRELILAIHHWISEYRPDGANPYLSSYLKSNPPYLPAHQFMRSLSELRLVKDVNQSVYQNLFPYLTALPEKTAININTAPKLILMSLGNGLKESQAEEIMQSRKESDFKNLNDLARRMSVPANQITTESNYFLSVATVTYENLKMINYSILKRSKNKKNKISVMLISETLNSL</sequence>
<keyword evidence="15" id="KW-1185">Reference proteome</keyword>
<keyword evidence="6" id="KW-0812">Transmembrane</keyword>
<proteinExistence type="inferred from homology"/>
<evidence type="ECO:0000256" key="2">
    <source>
        <dbReference type="ARBA" id="ARBA00007246"/>
    </source>
</evidence>
<keyword evidence="3 10" id="KW-0813">Transport</keyword>